<dbReference type="RefSeq" id="WP_175470690.1">
    <property type="nucleotide sequence ID" value="NZ_FNRA01000031.1"/>
</dbReference>
<evidence type="ECO:0000313" key="1">
    <source>
        <dbReference type="EMBL" id="SEB22286.1"/>
    </source>
</evidence>
<protein>
    <submittedName>
        <fullName evidence="1">Uncharacterized protein</fullName>
    </submittedName>
</protein>
<dbReference type="EMBL" id="FNRA01000031">
    <property type="protein sequence ID" value="SEB22286.1"/>
    <property type="molecule type" value="Genomic_DNA"/>
</dbReference>
<proteinExistence type="predicted"/>
<dbReference type="Proteomes" id="UP000198850">
    <property type="component" value="Unassembled WGS sequence"/>
</dbReference>
<dbReference type="AlphaFoldDB" id="A0A1H4HL16"/>
<accession>A0A1H4HL16</accession>
<gene>
    <name evidence="1" type="ORF">SAMN05443550_1317</name>
</gene>
<keyword evidence="2" id="KW-1185">Reference proteome</keyword>
<name>A0A1H4HL16_9SPHI</name>
<organism evidence="1 2">
    <name type="scientific">Pedobacter hartonius</name>
    <dbReference type="NCBI Taxonomy" id="425514"/>
    <lineage>
        <taxon>Bacteria</taxon>
        <taxon>Pseudomonadati</taxon>
        <taxon>Bacteroidota</taxon>
        <taxon>Sphingobacteriia</taxon>
        <taxon>Sphingobacteriales</taxon>
        <taxon>Sphingobacteriaceae</taxon>
        <taxon>Pedobacter</taxon>
    </lineage>
</organism>
<feature type="non-terminal residue" evidence="1">
    <location>
        <position position="1"/>
    </location>
</feature>
<evidence type="ECO:0000313" key="2">
    <source>
        <dbReference type="Proteomes" id="UP000198850"/>
    </source>
</evidence>
<sequence length="240" mass="27575">PYNCIEKWPTDYRNDWPAIIRFRWPSITVIDNNLGLDLIYDSWVEVVSLKTGIDPSIIEQLGKSLADEKIELLFEFSVAEWIGWFLDWLKDNELRIVEMFPGLAAQAQLARVLGLKVTTYKLSELAENITAIKPILIAYVAGENYQTVNNLIPGTSDVFLTKARNFILRLVPQISFAISAVSLTLKEQLLLLDYEPDDIPFLVRNLASMVREGLDTQEKLQYKMDRRAYLRVQIHDALDI</sequence>
<reference evidence="1 2" key="1">
    <citation type="submission" date="2016-10" db="EMBL/GenBank/DDBJ databases">
        <authorList>
            <person name="de Groot N.N."/>
        </authorList>
    </citation>
    <scope>NUCLEOTIDE SEQUENCE [LARGE SCALE GENOMIC DNA]</scope>
    <source>
        <strain evidence="1 2">DSM 19033</strain>
    </source>
</reference>